<protein>
    <submittedName>
        <fullName evidence="5">FAM76A</fullName>
    </submittedName>
</protein>
<feature type="compositionally biased region" description="Polar residues" evidence="4">
    <location>
        <begin position="164"/>
        <end position="178"/>
    </location>
</feature>
<evidence type="ECO:0000313" key="6">
    <source>
        <dbReference type="Proteomes" id="UP000593567"/>
    </source>
</evidence>
<reference evidence="5" key="1">
    <citation type="submission" date="2020-06" db="EMBL/GenBank/DDBJ databases">
        <title>Draft genome of Bugula neritina, a colonial animal packing powerful symbionts and potential medicines.</title>
        <authorList>
            <person name="Rayko M."/>
        </authorList>
    </citation>
    <scope>NUCLEOTIDE SEQUENCE [LARGE SCALE GENOMIC DNA]</scope>
    <source>
        <strain evidence="5">Kwan_BN1</strain>
    </source>
</reference>
<evidence type="ECO:0000256" key="3">
    <source>
        <dbReference type="SAM" id="Coils"/>
    </source>
</evidence>
<name>A0A7J7K344_BUGNE</name>
<dbReference type="Pfam" id="PF16046">
    <property type="entry name" value="FAM76"/>
    <property type="match status" value="1"/>
</dbReference>
<gene>
    <name evidence="5" type="ORF">EB796_008631</name>
</gene>
<keyword evidence="6" id="KW-1185">Reference proteome</keyword>
<evidence type="ECO:0000256" key="4">
    <source>
        <dbReference type="SAM" id="MobiDB-lite"/>
    </source>
</evidence>
<dbReference type="InterPro" id="IPR032017">
    <property type="entry name" value="FAM76"/>
</dbReference>
<evidence type="ECO:0000256" key="2">
    <source>
        <dbReference type="ARBA" id="ARBA00023054"/>
    </source>
</evidence>
<dbReference type="AlphaFoldDB" id="A0A7J7K344"/>
<comment type="similarity">
    <text evidence="1">Belongs to the FAM76 family.</text>
</comment>
<dbReference type="OrthoDB" id="3689at2759"/>
<dbReference type="GO" id="GO:0016607">
    <property type="term" value="C:nuclear speck"/>
    <property type="evidence" value="ECO:0007669"/>
    <property type="project" value="TreeGrafter"/>
</dbReference>
<keyword evidence="2 3" id="KW-0175">Coiled coil</keyword>
<evidence type="ECO:0000256" key="1">
    <source>
        <dbReference type="ARBA" id="ARBA00009097"/>
    </source>
</evidence>
<dbReference type="Proteomes" id="UP000593567">
    <property type="component" value="Unassembled WGS sequence"/>
</dbReference>
<feature type="coiled-coil region" evidence="3">
    <location>
        <begin position="191"/>
        <end position="218"/>
    </location>
</feature>
<feature type="region of interest" description="Disordered" evidence="4">
    <location>
        <begin position="125"/>
        <end position="178"/>
    </location>
</feature>
<proteinExistence type="inferred from homology"/>
<organism evidence="5 6">
    <name type="scientific">Bugula neritina</name>
    <name type="common">Brown bryozoan</name>
    <name type="synonym">Sertularia neritina</name>
    <dbReference type="NCBI Taxonomy" id="10212"/>
    <lineage>
        <taxon>Eukaryota</taxon>
        <taxon>Metazoa</taxon>
        <taxon>Spiralia</taxon>
        <taxon>Lophotrochozoa</taxon>
        <taxon>Bryozoa</taxon>
        <taxon>Gymnolaemata</taxon>
        <taxon>Cheilostomatida</taxon>
        <taxon>Flustrina</taxon>
        <taxon>Buguloidea</taxon>
        <taxon>Bugulidae</taxon>
        <taxon>Bugula</taxon>
    </lineage>
</organism>
<dbReference type="PANTHER" id="PTHR46176">
    <property type="entry name" value="LD21662P"/>
    <property type="match status" value="1"/>
</dbReference>
<dbReference type="PANTHER" id="PTHR46176:SF1">
    <property type="entry name" value="LD21662P"/>
    <property type="match status" value="1"/>
</dbReference>
<accession>A0A7J7K344</accession>
<dbReference type="EMBL" id="VXIV02001458">
    <property type="protein sequence ID" value="KAF6033050.1"/>
    <property type="molecule type" value="Genomic_DNA"/>
</dbReference>
<evidence type="ECO:0000313" key="5">
    <source>
        <dbReference type="EMBL" id="KAF6033050.1"/>
    </source>
</evidence>
<comment type="caution">
    <text evidence="5">The sequence shown here is derived from an EMBL/GenBank/DDBJ whole genome shotgun (WGS) entry which is preliminary data.</text>
</comment>
<sequence length="282" mass="31381">MKCSACQKGSNKVSTVCTYCREEFTGGSDSNSICSKCTANVKQYGKPRACEICNVIAAFIGNKCKRCVVSESKWGAPVTCQQCKQKCAFNRDRESKQKQVNSKVLCWLCTIAYKKVLSKAKRMESAEGQLHKRKADPFSLGKSHSRSKPESHQSKKSKSSTSKTDNLNSVSPHGNENAANGYLHDLNIVLVTQLQEEVESLKKTVAAKDKELIEKERKMTEFKTLKMETDKAHREKISSMQAMYTNTIESLQQKNTEYLKQIAALSKANKRGPSTVTSSNGI</sequence>